<dbReference type="Proteomes" id="UP000830768">
    <property type="component" value="Chromosome 2"/>
</dbReference>
<accession>A0ACD3YPH0</accession>
<keyword evidence="2" id="KW-1185">Reference proteome</keyword>
<reference evidence="1" key="1">
    <citation type="submission" date="2021-11" db="EMBL/GenBank/DDBJ databases">
        <title>Fusarium solani-melongenae Genome sequencing and assembly.</title>
        <authorList>
            <person name="Xie S."/>
            <person name="Huang L."/>
            <person name="Zhang X."/>
        </authorList>
    </citation>
    <scope>NUCLEOTIDE SEQUENCE</scope>
    <source>
        <strain evidence="1">CRI 24-3</strain>
    </source>
</reference>
<gene>
    <name evidence="1" type="ORF">LCI18_001786</name>
</gene>
<evidence type="ECO:0000313" key="1">
    <source>
        <dbReference type="EMBL" id="UPK90851.1"/>
    </source>
</evidence>
<proteinExistence type="predicted"/>
<name>A0ACD3YPH0_FUSSC</name>
<protein>
    <submittedName>
        <fullName evidence="1">Uncharacterized protein</fullName>
    </submittedName>
</protein>
<sequence length="1061" mass="116324">MDMDDTNSTLADEVEVINIASQEVPQCSDRCQDNDELYQAWTVVSVAEPQDTASNDENSLVEISSVSSLLHVQFSDLEITDIPPPRIPWPSSLPWFQFQDRYFNNIALRAMLSKELNLGPNASSREPMSRMRLAIISPKYSLTTKAGFNRAMRKANRIMPEQFDGQNADRIKALISADPLEAKMQEFQLFAYQLSNGLIEDEDDEFIDENGKYTKIIEIFRDIGLPQAVWKDLFSKSRDQPTGRAFIEALFEAAVNTQTLDICETLLEAGADPDKIIDTWAMGCLARPLQLSMDCRLGDVDLARLLIRFGASVDLVTEEDAKTPLFKACKESTAEAVQVLVEAGADIMQMDWNDNLLTPDSALTNAVDADWRMVHIRDEEDEDDLASSGRDRPGLKTLRYLLTLYDQGRHHDLIQDAFIRAASEDRRDMLMDLVGAGACIDERSPDGHTALIAAAWRSYQGSSSRMIKMLLDLGAEVDLAMPDSNITALHIAAAEGDEKVTKVLIAYGADINAIAVNTGGEDRRLLDSQFEASGVSADALCEMNACQTPLQFALFRNKAKESRYTTPKHGGAALALIGAGAALKCGDVARACCFDNIDLLRELLSRGADVNDLDMAGRSALQTCLEFGNVNLIDCLLEAGASLRGCRLHSVMKSGRRDVVEMLIRHGSGAVSGSDAECSLLEAAASSRNWDLMVWLMETHHVPYDQGALCAAICSGIGSNRENGGYLEMLLQRRPDDMVGGDMEATALGYAAFHGQRWVLEHLLKLKISGCCIIPVKTDGDWLHLAKGHPRTMSWAYEKQFWRDPEMGRCSVLVPAIHGGDWETAQQLLEAGFKPDRLCLIVAIRRQSVGAIVDLTNRLSQVDRFERARSDLDTPLQAAVRYGRLDIARFLLFRGADANAPASEGPVADNDWSDPIFPRTALQAAVENADDKMVDLLLKAGANINAPPGKDSGATALQIAAGKGYINMVKRLLALGADVNAQGAVWDGRTALEAAAEGGRLDMVQFLLEAGAGARSYEGRRRGYEGAIDLAEERGHDAVAQVLKQWKEGKMMDENQGRGPN</sequence>
<organism evidence="1 2">
    <name type="scientific">Fusarium solani subsp. cucurbitae</name>
    <name type="common">Neocosmosporum cucurbitae</name>
    <dbReference type="NCBI Taxonomy" id="2747967"/>
    <lineage>
        <taxon>Eukaryota</taxon>
        <taxon>Fungi</taxon>
        <taxon>Dikarya</taxon>
        <taxon>Ascomycota</taxon>
        <taxon>Pezizomycotina</taxon>
        <taxon>Sordariomycetes</taxon>
        <taxon>Hypocreomycetidae</taxon>
        <taxon>Hypocreales</taxon>
        <taxon>Nectriaceae</taxon>
        <taxon>Fusarium</taxon>
        <taxon>Fusarium solani species complex</taxon>
    </lineage>
</organism>
<evidence type="ECO:0000313" key="2">
    <source>
        <dbReference type="Proteomes" id="UP000830768"/>
    </source>
</evidence>
<dbReference type="EMBL" id="CP090031">
    <property type="protein sequence ID" value="UPK90851.1"/>
    <property type="molecule type" value="Genomic_DNA"/>
</dbReference>